<evidence type="ECO:0000313" key="2">
    <source>
        <dbReference type="Proteomes" id="UP000270021"/>
    </source>
</evidence>
<dbReference type="RefSeq" id="WP_126040792.1">
    <property type="nucleotide sequence ID" value="NZ_CP034438.1"/>
</dbReference>
<organism evidence="1 2">
    <name type="scientific">Flaviflexus salsibiostraticola</name>
    <dbReference type="NCBI Taxonomy" id="1282737"/>
    <lineage>
        <taxon>Bacteria</taxon>
        <taxon>Bacillati</taxon>
        <taxon>Actinomycetota</taxon>
        <taxon>Actinomycetes</taxon>
        <taxon>Actinomycetales</taxon>
        <taxon>Actinomycetaceae</taxon>
        <taxon>Flaviflexus</taxon>
    </lineage>
</organism>
<protein>
    <submittedName>
        <fullName evidence="1">Heavy metal transporter</fullName>
    </submittedName>
</protein>
<dbReference type="Proteomes" id="UP000270021">
    <property type="component" value="Chromosome"/>
</dbReference>
<evidence type="ECO:0000313" key="1">
    <source>
        <dbReference type="EMBL" id="AZN30232.1"/>
    </source>
</evidence>
<name>A0A3Q8WU90_9ACTO</name>
<dbReference type="KEGG" id="fsl:EJO69_07880"/>
<sequence length="81" mass="8658">MIQLKMTGINSDVDVAKVVEQLENIGSLNEIMVTLGSDSNATVIVTGSADDDTLRDAVSKAGSYSLLGIERQGLDPYNQDR</sequence>
<reference evidence="1 2" key="1">
    <citation type="submission" date="2018-12" db="EMBL/GenBank/DDBJ databases">
        <title>Complete genome sequence of Flaviflexus salsibiostraticola KCTC 33148.</title>
        <authorList>
            <person name="Bae J.-W."/>
        </authorList>
    </citation>
    <scope>NUCLEOTIDE SEQUENCE [LARGE SCALE GENOMIC DNA]</scope>
    <source>
        <strain evidence="1 2">KCTC 33148</strain>
    </source>
</reference>
<gene>
    <name evidence="1" type="ORF">EJO69_07880</name>
</gene>
<accession>A0A3Q8WU90</accession>
<dbReference type="AlphaFoldDB" id="A0A3Q8WU90"/>
<keyword evidence="2" id="KW-1185">Reference proteome</keyword>
<dbReference type="EMBL" id="CP034438">
    <property type="protein sequence ID" value="AZN30232.1"/>
    <property type="molecule type" value="Genomic_DNA"/>
</dbReference>
<proteinExistence type="predicted"/>
<dbReference type="OrthoDB" id="3267881at2"/>